<evidence type="ECO:0000313" key="1">
    <source>
        <dbReference type="EMBL" id="GFY77182.1"/>
    </source>
</evidence>
<dbReference type="EMBL" id="BMAV01022347">
    <property type="protein sequence ID" value="GFY77182.1"/>
    <property type="molecule type" value="Genomic_DNA"/>
</dbReference>
<gene>
    <name evidence="1" type="ORF">TNIN_395261</name>
</gene>
<protein>
    <submittedName>
        <fullName evidence="1">Uncharacterized protein</fullName>
    </submittedName>
</protein>
<sequence>MARHPVPWAAWSGRIELGNQVFVFENREGLEGTDEYVEQDGSVLSSEPKEKKMVFWQQDETRRNHHFCVCEVSGPELVQVTLVLTCEQWIGVCTNNGDKDHSGALEHRCHDCKPVPFTYVGLLEDCVFEATTSRKIDWILLKTFLQGIS</sequence>
<dbReference type="Proteomes" id="UP000886998">
    <property type="component" value="Unassembled WGS sequence"/>
</dbReference>
<dbReference type="AlphaFoldDB" id="A0A8X7CTW6"/>
<keyword evidence="2" id="KW-1185">Reference proteome</keyword>
<accession>A0A8X7CTW6</accession>
<proteinExistence type="predicted"/>
<reference evidence="1" key="1">
    <citation type="submission" date="2020-08" db="EMBL/GenBank/DDBJ databases">
        <title>Multicomponent nature underlies the extraordinary mechanical properties of spider dragline silk.</title>
        <authorList>
            <person name="Kono N."/>
            <person name="Nakamura H."/>
            <person name="Mori M."/>
            <person name="Yoshida Y."/>
            <person name="Ohtoshi R."/>
            <person name="Malay A.D."/>
            <person name="Moran D.A.P."/>
            <person name="Tomita M."/>
            <person name="Numata K."/>
            <person name="Arakawa K."/>
        </authorList>
    </citation>
    <scope>NUCLEOTIDE SEQUENCE</scope>
</reference>
<evidence type="ECO:0000313" key="2">
    <source>
        <dbReference type="Proteomes" id="UP000886998"/>
    </source>
</evidence>
<name>A0A8X7CTW6_9ARAC</name>
<comment type="caution">
    <text evidence="1">The sequence shown here is derived from an EMBL/GenBank/DDBJ whole genome shotgun (WGS) entry which is preliminary data.</text>
</comment>
<organism evidence="1 2">
    <name type="scientific">Trichonephila inaurata madagascariensis</name>
    <dbReference type="NCBI Taxonomy" id="2747483"/>
    <lineage>
        <taxon>Eukaryota</taxon>
        <taxon>Metazoa</taxon>
        <taxon>Ecdysozoa</taxon>
        <taxon>Arthropoda</taxon>
        <taxon>Chelicerata</taxon>
        <taxon>Arachnida</taxon>
        <taxon>Araneae</taxon>
        <taxon>Araneomorphae</taxon>
        <taxon>Entelegynae</taxon>
        <taxon>Araneoidea</taxon>
        <taxon>Nephilidae</taxon>
        <taxon>Trichonephila</taxon>
        <taxon>Trichonephila inaurata</taxon>
    </lineage>
</organism>